<dbReference type="Gene3D" id="2.60.40.420">
    <property type="entry name" value="Cupredoxins - blue copper proteins"/>
    <property type="match status" value="1"/>
</dbReference>
<dbReference type="EMBL" id="AFPU01000001">
    <property type="protein sequence ID" value="EGP94652.1"/>
    <property type="molecule type" value="Genomic_DNA"/>
</dbReference>
<protein>
    <submittedName>
        <fullName evidence="1">Uncharacterized protein</fullName>
    </submittedName>
</protein>
<evidence type="ECO:0000313" key="1">
    <source>
        <dbReference type="EMBL" id="EGP94652.1"/>
    </source>
</evidence>
<keyword evidence="2" id="KW-1185">Reference proteome</keyword>
<gene>
    <name evidence="1" type="ORF">MY1_1908</name>
</gene>
<dbReference type="InterPro" id="IPR008972">
    <property type="entry name" value="Cupredoxin"/>
</dbReference>
<accession>F9CUU8</accession>
<evidence type="ECO:0000313" key="2">
    <source>
        <dbReference type="Proteomes" id="UP000004440"/>
    </source>
</evidence>
<dbReference type="PANTHER" id="PTHR36507:SF1">
    <property type="entry name" value="BLL1555 PROTEIN"/>
    <property type="match status" value="1"/>
</dbReference>
<dbReference type="PANTHER" id="PTHR36507">
    <property type="entry name" value="BLL1555 PROTEIN"/>
    <property type="match status" value="1"/>
</dbReference>
<proteinExistence type="predicted"/>
<dbReference type="InterPro" id="IPR052721">
    <property type="entry name" value="ET_Amicyanin"/>
</dbReference>
<sequence>MVFFGFTFSDSFAISPNSAFTLEGSGYAVTENTIKTSEIDLAISTQKQTGSSIASSVEDGFITLDDEDFLITELKATMLREGKYIRINGVIDSDIGNQASISFFGKLIEESKNASIYGFTGRITIDDDNYKIIYTAKLSKLTKIKPATDPKTTESKIDKQITIYITKGSSTQGIGTYIDLGGTKQQASQTQSSTDSLRLRYFSQDRISVEPGTTITIVNDDIVSHSILSGTKNSDRYVQFTADNRISTGEILPGESTNITLDKAGFYRLYDPKYQWMELNAYVFPTIEGNVVLGQGK</sequence>
<dbReference type="STRING" id="1001994.MY1_1908"/>
<organism evidence="1 2">
    <name type="scientific">Nitrosarchaeum koreense MY1</name>
    <dbReference type="NCBI Taxonomy" id="1001994"/>
    <lineage>
        <taxon>Archaea</taxon>
        <taxon>Nitrososphaerota</taxon>
        <taxon>Nitrososphaeria</taxon>
        <taxon>Nitrosopumilales</taxon>
        <taxon>Nitrosopumilaceae</taxon>
        <taxon>Nitrosarchaeum</taxon>
    </lineage>
</organism>
<reference evidence="1 2" key="1">
    <citation type="journal article" date="2011" name="J. Bacteriol.">
        <title>Genome Sequence of an Ammonia-Oxidizing Soil Archaeon, "Candidatus Nitrosoarchaeum koreensis" MY1.</title>
        <authorList>
            <person name="Kim B.K."/>
            <person name="Jung M.Y."/>
            <person name="Yu D.S."/>
            <person name="Park S.J."/>
            <person name="Oh T.K."/>
            <person name="Rhee S.K."/>
            <person name="Kim J.F."/>
        </authorList>
    </citation>
    <scope>NUCLEOTIDE SEQUENCE [LARGE SCALE GENOMIC DNA]</scope>
    <source>
        <strain evidence="1 2">MY1</strain>
    </source>
</reference>
<name>F9CUU8_9ARCH</name>
<comment type="caution">
    <text evidence="1">The sequence shown here is derived from an EMBL/GenBank/DDBJ whole genome shotgun (WGS) entry which is preliminary data.</text>
</comment>
<dbReference type="AlphaFoldDB" id="F9CUU8"/>
<dbReference type="Proteomes" id="UP000004440">
    <property type="component" value="Unassembled WGS sequence"/>
</dbReference>
<dbReference type="SUPFAM" id="SSF49503">
    <property type="entry name" value="Cupredoxins"/>
    <property type="match status" value="1"/>
</dbReference>